<organism evidence="2 3">
    <name type="scientific">Lederbergia ruris</name>
    <dbReference type="NCBI Taxonomy" id="217495"/>
    <lineage>
        <taxon>Bacteria</taxon>
        <taxon>Bacillati</taxon>
        <taxon>Bacillota</taxon>
        <taxon>Bacilli</taxon>
        <taxon>Bacillales</taxon>
        <taxon>Bacillaceae</taxon>
        <taxon>Lederbergia</taxon>
    </lineage>
</organism>
<keyword evidence="1" id="KW-0732">Signal</keyword>
<evidence type="ECO:0000256" key="1">
    <source>
        <dbReference type="SAM" id="SignalP"/>
    </source>
</evidence>
<proteinExistence type="predicted"/>
<feature type="chain" id="PRO_5047400668" description="Lipoprotein" evidence="1">
    <location>
        <begin position="29"/>
        <end position="311"/>
    </location>
</feature>
<dbReference type="PROSITE" id="PS51257">
    <property type="entry name" value="PROKAR_LIPOPROTEIN"/>
    <property type="match status" value="1"/>
</dbReference>
<dbReference type="Proteomes" id="UP000679950">
    <property type="component" value="Unassembled WGS sequence"/>
</dbReference>
<evidence type="ECO:0000313" key="3">
    <source>
        <dbReference type="Proteomes" id="UP000679950"/>
    </source>
</evidence>
<reference evidence="2 3" key="1">
    <citation type="submission" date="2021-03" db="EMBL/GenBank/DDBJ databases">
        <title>Antimicrobial resistance genes in bacteria isolated from Japanese honey, and their potential for conferring macrolide and lincosamide resistance in the American foulbrood pathogen Paenibacillus larvae.</title>
        <authorList>
            <person name="Okamoto M."/>
            <person name="Kumagai M."/>
            <person name="Kanamori H."/>
            <person name="Takamatsu D."/>
        </authorList>
    </citation>
    <scope>NUCLEOTIDE SEQUENCE [LARGE SCALE GENOMIC DNA]</scope>
    <source>
        <strain evidence="2 3">J8TS2</strain>
    </source>
</reference>
<dbReference type="RefSeq" id="WP_212966381.1">
    <property type="nucleotide sequence ID" value="NZ_BORB01000017.1"/>
</dbReference>
<protein>
    <recommendedName>
        <fullName evidence="4">Lipoprotein</fullName>
    </recommendedName>
</protein>
<comment type="caution">
    <text evidence="2">The sequence shown here is derived from an EMBL/GenBank/DDBJ whole genome shotgun (WGS) entry which is preliminary data.</text>
</comment>
<keyword evidence="3" id="KW-1185">Reference proteome</keyword>
<evidence type="ECO:0000313" key="2">
    <source>
        <dbReference type="EMBL" id="GIN57999.1"/>
    </source>
</evidence>
<sequence length="311" mass="34778">MFLKKKWLVMLAVITAVLLLGACGGKDAGGGDPLVGGSGPQDGSPADFMPLSEGFEKYSVWIQTDENPVRDSNVNKVFVFKKGKVTAYKLEDTAIEEIHDLSDDKLVQLASESTDKILDELVDKIDGRSISTDIKERHDESFKDIYLEVDGSERSPLSSKYTLDITLDELGQNTESIKLYMPDVYYQLDEFIQGSFIDYYAYSTDPNYSKASGAKDVYTEELKRLEEYGRFEDSSNPPAPDSYVPDPIEWETTDEELTFTRGMVKQTIFGTTFSGIATDRTSLLTRVDDSFVGFRLDNPDTKSKNVTIEGK</sequence>
<feature type="signal peptide" evidence="1">
    <location>
        <begin position="1"/>
        <end position="28"/>
    </location>
</feature>
<evidence type="ECO:0008006" key="4">
    <source>
        <dbReference type="Google" id="ProtNLM"/>
    </source>
</evidence>
<name>A0ABQ4KLH4_9BACI</name>
<dbReference type="EMBL" id="BORB01000017">
    <property type="protein sequence ID" value="GIN57999.1"/>
    <property type="molecule type" value="Genomic_DNA"/>
</dbReference>
<gene>
    <name evidence="2" type="ORF">J8TS2_23180</name>
</gene>
<accession>A0ABQ4KLH4</accession>